<dbReference type="Proteomes" id="UP000605201">
    <property type="component" value="Unassembled WGS sequence"/>
</dbReference>
<dbReference type="PANTHER" id="PTHR31793">
    <property type="entry name" value="4-HYDROXYBENZOYL-COA THIOESTERASE FAMILY MEMBER"/>
    <property type="match status" value="1"/>
</dbReference>
<organism evidence="3 4">
    <name type="scientific">Candidatus Desulfatibia vada</name>
    <dbReference type="NCBI Taxonomy" id="2841696"/>
    <lineage>
        <taxon>Bacteria</taxon>
        <taxon>Pseudomonadati</taxon>
        <taxon>Thermodesulfobacteriota</taxon>
        <taxon>Desulfobacteria</taxon>
        <taxon>Desulfobacterales</taxon>
        <taxon>Desulfobacterales incertae sedis</taxon>
        <taxon>Candidatus Desulfatibia</taxon>
    </lineage>
</organism>
<evidence type="ECO:0000313" key="3">
    <source>
        <dbReference type="EMBL" id="MBC8430799.1"/>
    </source>
</evidence>
<dbReference type="NCBIfam" id="TIGR00051">
    <property type="entry name" value="YbgC/FadM family acyl-CoA thioesterase"/>
    <property type="match status" value="1"/>
</dbReference>
<keyword evidence="2" id="KW-0378">Hydrolase</keyword>
<sequence>MLSHKTTHRVRYSDTDKMGFVYHANYFRWFEIGRSELFRHLGLSYKEIEAHGFFLPLSEAHCKFSNPSQYDDLLIIETTLDTNVKAGMKFDYHAYSEDEKTTLATGYTKHACVDRSGRLVRPPEFLKMIKDGKN</sequence>
<dbReference type="InterPro" id="IPR029069">
    <property type="entry name" value="HotDog_dom_sf"/>
</dbReference>
<evidence type="ECO:0000256" key="1">
    <source>
        <dbReference type="ARBA" id="ARBA00005953"/>
    </source>
</evidence>
<dbReference type="InterPro" id="IPR006684">
    <property type="entry name" value="YbgC/YbaW"/>
</dbReference>
<dbReference type="GO" id="GO:0047617">
    <property type="term" value="F:fatty acyl-CoA hydrolase activity"/>
    <property type="evidence" value="ECO:0007669"/>
    <property type="project" value="TreeGrafter"/>
</dbReference>
<comment type="similarity">
    <text evidence="1">Belongs to the 4-hydroxybenzoyl-CoA thioesterase family.</text>
</comment>
<dbReference type="PANTHER" id="PTHR31793:SF27">
    <property type="entry name" value="NOVEL THIOESTERASE SUPERFAMILY DOMAIN AND SAPOSIN A-TYPE DOMAIN CONTAINING PROTEIN (0610012H03RIK)"/>
    <property type="match status" value="1"/>
</dbReference>
<comment type="caution">
    <text evidence="3">The sequence shown here is derived from an EMBL/GenBank/DDBJ whole genome shotgun (WGS) entry which is preliminary data.</text>
</comment>
<dbReference type="AlphaFoldDB" id="A0A8J6NQS0"/>
<dbReference type="Pfam" id="PF13279">
    <property type="entry name" value="4HBT_2"/>
    <property type="match status" value="1"/>
</dbReference>
<dbReference type="SUPFAM" id="SSF54637">
    <property type="entry name" value="Thioesterase/thiol ester dehydrase-isomerase"/>
    <property type="match status" value="1"/>
</dbReference>
<dbReference type="EMBL" id="JACNIG010000084">
    <property type="protein sequence ID" value="MBC8430799.1"/>
    <property type="molecule type" value="Genomic_DNA"/>
</dbReference>
<reference evidence="3 4" key="1">
    <citation type="submission" date="2020-08" db="EMBL/GenBank/DDBJ databases">
        <title>Bridging the membrane lipid divide: bacteria of the FCB group superphylum have the potential to synthesize archaeal ether lipids.</title>
        <authorList>
            <person name="Villanueva L."/>
            <person name="Von Meijenfeldt F.A.B."/>
            <person name="Westbye A.B."/>
            <person name="Yadav S."/>
            <person name="Hopmans E.C."/>
            <person name="Dutilh B.E."/>
            <person name="Sinninghe Damste J.S."/>
        </authorList>
    </citation>
    <scope>NUCLEOTIDE SEQUENCE [LARGE SCALE GENOMIC DNA]</scope>
    <source>
        <strain evidence="3">NIOZ-UU17</strain>
    </source>
</reference>
<dbReference type="InterPro" id="IPR050563">
    <property type="entry name" value="4-hydroxybenzoyl-CoA_TE"/>
</dbReference>
<accession>A0A8J6NQS0</accession>
<proteinExistence type="inferred from homology"/>
<dbReference type="CDD" id="cd00586">
    <property type="entry name" value="4HBT"/>
    <property type="match status" value="1"/>
</dbReference>
<evidence type="ECO:0000313" key="4">
    <source>
        <dbReference type="Proteomes" id="UP000605201"/>
    </source>
</evidence>
<dbReference type="Gene3D" id="3.10.129.10">
    <property type="entry name" value="Hotdog Thioesterase"/>
    <property type="match status" value="1"/>
</dbReference>
<protein>
    <submittedName>
        <fullName evidence="3">Acyl-CoA thioesterase</fullName>
    </submittedName>
</protein>
<evidence type="ECO:0000256" key="2">
    <source>
        <dbReference type="ARBA" id="ARBA00022801"/>
    </source>
</evidence>
<gene>
    <name evidence="3" type="ORF">H8D96_02660</name>
</gene>
<name>A0A8J6NQS0_9BACT</name>
<dbReference type="PIRSF" id="PIRSF003230">
    <property type="entry name" value="YbgC"/>
    <property type="match status" value="1"/>
</dbReference>